<organism evidence="1 2">
    <name type="scientific">Smittium culicis</name>
    <dbReference type="NCBI Taxonomy" id="133412"/>
    <lineage>
        <taxon>Eukaryota</taxon>
        <taxon>Fungi</taxon>
        <taxon>Fungi incertae sedis</taxon>
        <taxon>Zoopagomycota</taxon>
        <taxon>Kickxellomycotina</taxon>
        <taxon>Harpellomycetes</taxon>
        <taxon>Harpellales</taxon>
        <taxon>Legeriomycetaceae</taxon>
        <taxon>Smittium</taxon>
    </lineage>
</organism>
<comment type="caution">
    <text evidence="1">The sequence shown here is derived from an EMBL/GenBank/DDBJ whole genome shotgun (WGS) entry which is preliminary data.</text>
</comment>
<keyword evidence="2" id="KW-1185">Reference proteome</keyword>
<accession>A0A1R1WZT4</accession>
<proteinExistence type="predicted"/>
<evidence type="ECO:0000313" key="2">
    <source>
        <dbReference type="Proteomes" id="UP000187429"/>
    </source>
</evidence>
<gene>
    <name evidence="1" type="ORF">AYI69_g11287</name>
</gene>
<reference evidence="2" key="1">
    <citation type="submission" date="2017-01" db="EMBL/GenBank/DDBJ databases">
        <authorList>
            <person name="Wang Y."/>
            <person name="White M."/>
            <person name="Kvist S."/>
            <person name="Moncalvo J.-M."/>
        </authorList>
    </citation>
    <scope>NUCLEOTIDE SEQUENCE [LARGE SCALE GENOMIC DNA]</scope>
    <source>
        <strain evidence="2">ID-206-W2</strain>
    </source>
</reference>
<dbReference type="AlphaFoldDB" id="A0A1R1WZT4"/>
<dbReference type="Proteomes" id="UP000187429">
    <property type="component" value="Unassembled WGS sequence"/>
</dbReference>
<sequence length="125" mass="13926">MPQSNPNLSLDYPSVGVLKSIRCRMENAAFMETMNRQEKLHSGIFFTGNPEQVDESEVKPLMYSGKFDTKLVANKSTKRDRVRKLFCARQKIEGNPSPVNFFPETAPVNEVSATKPAPNSSLGGF</sequence>
<evidence type="ECO:0000313" key="1">
    <source>
        <dbReference type="EMBL" id="OMJ07881.1"/>
    </source>
</evidence>
<name>A0A1R1WZT4_9FUNG</name>
<protein>
    <submittedName>
        <fullName evidence="1">Uncharacterized protein</fullName>
    </submittedName>
</protein>
<dbReference type="EMBL" id="LSSM01007544">
    <property type="protein sequence ID" value="OMJ07881.1"/>
    <property type="molecule type" value="Genomic_DNA"/>
</dbReference>